<evidence type="ECO:0000313" key="1">
    <source>
        <dbReference type="EMBL" id="KKY26985.1"/>
    </source>
</evidence>
<dbReference type="EMBL" id="LCWF01000032">
    <property type="protein sequence ID" value="KKY26985.1"/>
    <property type="molecule type" value="Genomic_DNA"/>
</dbReference>
<accession>A0A0G2HEU0</accession>
<proteinExistence type="predicted"/>
<keyword evidence="2" id="KW-1185">Reference proteome</keyword>
<dbReference type="PANTHER" id="PTHR10957">
    <property type="entry name" value="RAP1 GTPASE-GDP DISSOCIATION STIMULATOR 1"/>
    <property type="match status" value="1"/>
</dbReference>
<dbReference type="Gene3D" id="1.25.10.10">
    <property type="entry name" value="Leucine-rich Repeat Variant"/>
    <property type="match status" value="2"/>
</dbReference>
<dbReference type="AlphaFoldDB" id="A0A0G2HEU0"/>
<dbReference type="InterPro" id="IPR016024">
    <property type="entry name" value="ARM-type_fold"/>
</dbReference>
<dbReference type="Proteomes" id="UP000053317">
    <property type="component" value="Unassembled WGS sequence"/>
</dbReference>
<organism evidence="1 2">
    <name type="scientific">Phaeomoniella chlamydospora</name>
    <name type="common">Phaeoacremonium chlamydosporum</name>
    <dbReference type="NCBI Taxonomy" id="158046"/>
    <lineage>
        <taxon>Eukaryota</taxon>
        <taxon>Fungi</taxon>
        <taxon>Dikarya</taxon>
        <taxon>Ascomycota</taxon>
        <taxon>Pezizomycotina</taxon>
        <taxon>Eurotiomycetes</taxon>
        <taxon>Chaetothyriomycetidae</taxon>
        <taxon>Phaeomoniellales</taxon>
        <taxon>Phaeomoniellaceae</taxon>
        <taxon>Phaeomoniella</taxon>
    </lineage>
</organism>
<dbReference type="SUPFAM" id="SSF48371">
    <property type="entry name" value="ARM repeat"/>
    <property type="match status" value="1"/>
</dbReference>
<gene>
    <name evidence="1" type="ORF">UCRPC4_g01332</name>
</gene>
<comment type="caution">
    <text evidence="1">The sequence shown here is derived from an EMBL/GenBank/DDBJ whole genome shotgun (WGS) entry which is preliminary data.</text>
</comment>
<evidence type="ECO:0000313" key="2">
    <source>
        <dbReference type="Proteomes" id="UP000053317"/>
    </source>
</evidence>
<dbReference type="OrthoDB" id="26149at2759"/>
<reference evidence="1 2" key="1">
    <citation type="submission" date="2015-05" db="EMBL/GenBank/DDBJ databases">
        <title>Distinctive expansion of gene families associated with plant cell wall degradation and secondary metabolism in the genomes of grapevine trunk pathogens.</title>
        <authorList>
            <person name="Lawrence D.P."/>
            <person name="Travadon R."/>
            <person name="Rolshausen P.E."/>
            <person name="Baumgartner K."/>
        </authorList>
    </citation>
    <scope>NUCLEOTIDE SEQUENCE [LARGE SCALE GENOMIC DNA]</scope>
    <source>
        <strain evidence="1">UCRPC4</strain>
    </source>
</reference>
<dbReference type="InterPro" id="IPR040144">
    <property type="entry name" value="RAP1GDS1"/>
</dbReference>
<name>A0A0G2HEU0_PHACM</name>
<protein>
    <submittedName>
        <fullName evidence="1">Putative gtp binding</fullName>
    </submittedName>
</protein>
<dbReference type="InterPro" id="IPR011989">
    <property type="entry name" value="ARM-like"/>
</dbReference>
<dbReference type="GO" id="GO:0005085">
    <property type="term" value="F:guanyl-nucleotide exchange factor activity"/>
    <property type="evidence" value="ECO:0007669"/>
    <property type="project" value="InterPro"/>
</dbReference>
<sequence>MAERDVFRSFQSLYSRGFSRSSEYGAFCEALENMSSPVNAESKSAAQLLDTVGNALQDMLQNDVPGTSQALKLFADLLRNHEDWRLPIGTSRVFQVALEVIKTESTSDSKPVQEQALRLVGNSVADNDDVRAVLTASPASVRALVGLLDGPLGAIALSVLYNLSLDYPLAQKELVVSKCLPTLIRSQFVIDGNTLACELLEAACTNATASEKIDDSTRLELLKICCRSSETDQFSALTNAALSLLSSPRFLEDTAHFEVYVETAEKACESMRQMKQAGAEAATNEEYQAIIQALYTLISKLYEFTAADEFAEPLESKLVKHVSDSLSSLSNSSSPIKSAAYLITLANMIRDNTFATEMVNKSLHIQAIRTIKDELNSTNKIVAPVTIHAALQFLGQTAIASTNKPKLVTDGTLTILLPILQKNSAFSDEIHINALTILRRLIAGSIEYIYNFISSTDSLQTLIGLFQTTDKPPLKLEIARLIAETCRTIGLVNETTEERKDQEQLQQQTIHLLLKSNYLADPLTFAAVNASSPGAKTEAWFAMGILISWGNEGKQAVAKALERNEEVRKKIMEESKRVDDGVGTTAKKETGMTKEEIENLRVVVVGLADKGVSPSSSSSSSSLMLSMSSTLIKCLEIAARNAGLDGLKFQGIVDDDGDGDENAL</sequence>
<reference evidence="1 2" key="2">
    <citation type="submission" date="2015-05" db="EMBL/GenBank/DDBJ databases">
        <authorList>
            <person name="Morales-Cruz A."/>
            <person name="Amrine K.C."/>
            <person name="Cantu D."/>
        </authorList>
    </citation>
    <scope>NUCLEOTIDE SEQUENCE [LARGE SCALE GENOMIC DNA]</scope>
    <source>
        <strain evidence="1">UCRPC4</strain>
    </source>
</reference>